<organism evidence="4 5">
    <name type="scientific">Mycolicibacterium rutilum</name>
    <name type="common">Mycobacterium rutilum</name>
    <dbReference type="NCBI Taxonomy" id="370526"/>
    <lineage>
        <taxon>Bacteria</taxon>
        <taxon>Bacillati</taxon>
        <taxon>Actinomycetota</taxon>
        <taxon>Actinomycetes</taxon>
        <taxon>Mycobacteriales</taxon>
        <taxon>Mycobacteriaceae</taxon>
        <taxon>Mycolicibacterium</taxon>
    </lineage>
</organism>
<dbReference type="InterPro" id="IPR036271">
    <property type="entry name" value="Tet_transcr_reg_TetR-rel_C_sf"/>
</dbReference>
<dbReference type="Gene3D" id="1.10.357.10">
    <property type="entry name" value="Tetracycline Repressor, domain 2"/>
    <property type="match status" value="1"/>
</dbReference>
<keyword evidence="5" id="KW-1185">Reference proteome</keyword>
<dbReference type="OrthoDB" id="5242520at2"/>
<dbReference type="SUPFAM" id="SSF48498">
    <property type="entry name" value="Tetracyclin repressor-like, C-terminal domain"/>
    <property type="match status" value="1"/>
</dbReference>
<evidence type="ECO:0000256" key="1">
    <source>
        <dbReference type="ARBA" id="ARBA00023125"/>
    </source>
</evidence>
<dbReference type="InterPro" id="IPR050109">
    <property type="entry name" value="HTH-type_TetR-like_transc_reg"/>
</dbReference>
<protein>
    <submittedName>
        <fullName evidence="4">DNA-binding transcriptional regulator, AcrR family</fullName>
    </submittedName>
</protein>
<feature type="domain" description="HTH tetR-type" evidence="3">
    <location>
        <begin position="19"/>
        <end position="79"/>
    </location>
</feature>
<dbReference type="PRINTS" id="PR00455">
    <property type="entry name" value="HTHTETR"/>
</dbReference>
<evidence type="ECO:0000259" key="3">
    <source>
        <dbReference type="PROSITE" id="PS50977"/>
    </source>
</evidence>
<dbReference type="STRING" id="370526.SAMN04489835_1146"/>
<dbReference type="SUPFAM" id="SSF46689">
    <property type="entry name" value="Homeodomain-like"/>
    <property type="match status" value="1"/>
</dbReference>
<dbReference type="GO" id="GO:0003700">
    <property type="term" value="F:DNA-binding transcription factor activity"/>
    <property type="evidence" value="ECO:0007669"/>
    <property type="project" value="TreeGrafter"/>
</dbReference>
<gene>
    <name evidence="4" type="ORF">SAMN04489835_1146</name>
</gene>
<dbReference type="Gene3D" id="1.10.10.60">
    <property type="entry name" value="Homeodomain-like"/>
    <property type="match status" value="1"/>
</dbReference>
<accession>A0A1H6J0W7</accession>
<dbReference type="PANTHER" id="PTHR30055:SF184">
    <property type="entry name" value="HTH-TYPE TRANSCRIPTIONAL REGULATOR ETHR"/>
    <property type="match status" value="1"/>
</dbReference>
<evidence type="ECO:0000256" key="2">
    <source>
        <dbReference type="PROSITE-ProRule" id="PRU00335"/>
    </source>
</evidence>
<dbReference type="RefSeq" id="WP_083406358.1">
    <property type="nucleotide sequence ID" value="NZ_LT629971.1"/>
</dbReference>
<name>A0A1H6J0W7_MYCRU</name>
<reference evidence="5" key="1">
    <citation type="submission" date="2016-10" db="EMBL/GenBank/DDBJ databases">
        <authorList>
            <person name="Varghese N."/>
            <person name="Submissions S."/>
        </authorList>
    </citation>
    <scope>NUCLEOTIDE SEQUENCE [LARGE SCALE GENOMIC DNA]</scope>
    <source>
        <strain evidence="5">DSM 45405</strain>
    </source>
</reference>
<dbReference type="EMBL" id="LT629971">
    <property type="protein sequence ID" value="SEH53749.1"/>
    <property type="molecule type" value="Genomic_DNA"/>
</dbReference>
<dbReference type="InterPro" id="IPR049397">
    <property type="entry name" value="EthR_C"/>
</dbReference>
<dbReference type="Pfam" id="PF00440">
    <property type="entry name" value="TetR_N"/>
    <property type="match status" value="1"/>
</dbReference>
<sequence>MTKSWPSRRREPQAVRKGDVREQQILDAAEKLLTTRGFVQMTIAEIAEAVGMTRSALYFYFASKQDILVALVARTVGALREGSADVLARPGPVAEVIAAALENTAQQWREHGVVMRAAVDFGSTVPEVDRVWTEAAHAIADAVAALLVRGGLSPGDAPDQAGAVARMLCWMVERSFYQASRISVEELDATRQSCESVWLRVLAAG</sequence>
<dbReference type="InterPro" id="IPR009057">
    <property type="entry name" value="Homeodomain-like_sf"/>
</dbReference>
<feature type="DNA-binding region" description="H-T-H motif" evidence="2">
    <location>
        <begin position="42"/>
        <end position="61"/>
    </location>
</feature>
<keyword evidence="1 2" id="KW-0238">DNA-binding</keyword>
<dbReference type="InterPro" id="IPR001647">
    <property type="entry name" value="HTH_TetR"/>
</dbReference>
<dbReference type="Pfam" id="PF21313">
    <property type="entry name" value="EthR_C"/>
    <property type="match status" value="1"/>
</dbReference>
<dbReference type="GO" id="GO:0000976">
    <property type="term" value="F:transcription cis-regulatory region binding"/>
    <property type="evidence" value="ECO:0007669"/>
    <property type="project" value="TreeGrafter"/>
</dbReference>
<proteinExistence type="predicted"/>
<dbReference type="PROSITE" id="PS50977">
    <property type="entry name" value="HTH_TETR_2"/>
    <property type="match status" value="1"/>
</dbReference>
<dbReference type="AlphaFoldDB" id="A0A1H6J0W7"/>
<evidence type="ECO:0000313" key="5">
    <source>
        <dbReference type="Proteomes" id="UP000182915"/>
    </source>
</evidence>
<evidence type="ECO:0000313" key="4">
    <source>
        <dbReference type="EMBL" id="SEH53749.1"/>
    </source>
</evidence>
<dbReference type="PANTHER" id="PTHR30055">
    <property type="entry name" value="HTH-TYPE TRANSCRIPTIONAL REGULATOR RUTR"/>
    <property type="match status" value="1"/>
</dbReference>
<dbReference type="Proteomes" id="UP000182915">
    <property type="component" value="Chromosome I"/>
</dbReference>